<dbReference type="Pfam" id="PF00528">
    <property type="entry name" value="BPD_transp_1"/>
    <property type="match status" value="1"/>
</dbReference>
<keyword evidence="8 9" id="KW-0472">Membrane</keyword>
<keyword evidence="3 9" id="KW-0813">Transport</keyword>
<keyword evidence="5 9" id="KW-0812">Transmembrane</keyword>
<accession>A0ABT4KHG8</accession>
<evidence type="ECO:0000256" key="5">
    <source>
        <dbReference type="ARBA" id="ARBA00022692"/>
    </source>
</evidence>
<keyword evidence="7 9" id="KW-1133">Transmembrane helix</keyword>
<dbReference type="RefSeq" id="WP_269281114.1">
    <property type="nucleotide sequence ID" value="NZ_JAPVOI010000004.1"/>
</dbReference>
<dbReference type="InterPro" id="IPR035906">
    <property type="entry name" value="MetI-like_sf"/>
</dbReference>
<proteinExistence type="inferred from homology"/>
<feature type="transmembrane region" description="Helical" evidence="9">
    <location>
        <begin position="123"/>
        <end position="141"/>
    </location>
</feature>
<evidence type="ECO:0000256" key="9">
    <source>
        <dbReference type="RuleBase" id="RU363032"/>
    </source>
</evidence>
<keyword evidence="12" id="KW-1185">Reference proteome</keyword>
<feature type="transmembrane region" description="Helical" evidence="9">
    <location>
        <begin position="161"/>
        <end position="189"/>
    </location>
</feature>
<sequence length="382" mass="40876">MVFLNDMRVRAFCYQFGAIALVAFAGWTMFAAASDNLAKQNIATGFGFLARQAGFVISEAAIAYQPTDSIGRAILVGIVNTVKVSALAALLGTFLGLVIGVARMSRNPLLARLALAYVEVLRNVPLLLYLFLWYSLIILVFPPVRQALHVLPGVYLSNSGLVLPALVLGEGSTAIAITIVASAAAALLIHRIARQKRIVTGRSNHGTAIAFLTLLTPPLLLWMFGAVSVAWDVPEAGRFRLTGGLHVRPEFVALLFGLMLSVSASVAEIVRAGIQAVGAGQWEAAAALGLSRSRTMRLVVLPQALRLIVPPLTNTYLTVFKNSSLAIAIGYPDLVMVSNTVMNQTGQAIETIAIFMGVYLGLSTVISLAMNWYNARVALKER</sequence>
<comment type="caution">
    <text evidence="11">The sequence shown here is derived from an EMBL/GenBank/DDBJ whole genome shotgun (WGS) entry which is preliminary data.</text>
</comment>
<feature type="transmembrane region" description="Helical" evidence="9">
    <location>
        <begin position="251"/>
        <end position="270"/>
    </location>
</feature>
<dbReference type="PROSITE" id="PS50928">
    <property type="entry name" value="ABC_TM1"/>
    <property type="match status" value="1"/>
</dbReference>
<feature type="transmembrane region" description="Helical" evidence="9">
    <location>
        <begin position="209"/>
        <end position="231"/>
    </location>
</feature>
<dbReference type="Gene3D" id="1.10.3720.10">
    <property type="entry name" value="MetI-like"/>
    <property type="match status" value="2"/>
</dbReference>
<dbReference type="NCBIfam" id="TIGR01726">
    <property type="entry name" value="HEQRo_perm_3TM"/>
    <property type="match status" value="1"/>
</dbReference>
<evidence type="ECO:0000256" key="3">
    <source>
        <dbReference type="ARBA" id="ARBA00022448"/>
    </source>
</evidence>
<evidence type="ECO:0000256" key="1">
    <source>
        <dbReference type="ARBA" id="ARBA00004429"/>
    </source>
</evidence>
<dbReference type="InterPro" id="IPR000515">
    <property type="entry name" value="MetI-like"/>
</dbReference>
<comment type="similarity">
    <text evidence="2">Belongs to the binding-protein-dependent transport system permease family. HisMQ subfamily.</text>
</comment>
<dbReference type="SUPFAM" id="SSF161098">
    <property type="entry name" value="MetI-like"/>
    <property type="match status" value="2"/>
</dbReference>
<dbReference type="InterPro" id="IPR043429">
    <property type="entry name" value="ArtM/GltK/GlnP/TcyL/YhdX-like"/>
</dbReference>
<gene>
    <name evidence="11" type="ORF">O3W52_15210</name>
</gene>
<evidence type="ECO:0000313" key="12">
    <source>
        <dbReference type="Proteomes" id="UP001079430"/>
    </source>
</evidence>
<dbReference type="EMBL" id="JAPVOI010000004">
    <property type="protein sequence ID" value="MCZ4091367.1"/>
    <property type="molecule type" value="Genomic_DNA"/>
</dbReference>
<evidence type="ECO:0000256" key="7">
    <source>
        <dbReference type="ARBA" id="ARBA00022989"/>
    </source>
</evidence>
<evidence type="ECO:0000256" key="6">
    <source>
        <dbReference type="ARBA" id="ARBA00022970"/>
    </source>
</evidence>
<reference evidence="11" key="1">
    <citation type="submission" date="2022-10" db="EMBL/GenBank/DDBJ databases">
        <title>Whole genome sequencing of three plant growth promoting bacteria isolated from Vachellia tortilis subsp. raddiana in Morocco.</title>
        <authorList>
            <person name="Hnini M."/>
            <person name="Zouagui R."/>
            <person name="Zouagui H."/>
            <person name="Chemao Elfihri M.-W."/>
            <person name="Ibrahimi A."/>
            <person name="Sbabou L."/>
            <person name="Aurag J."/>
        </authorList>
    </citation>
    <scope>NUCLEOTIDE SEQUENCE</scope>
    <source>
        <strain evidence="11">LMR678</strain>
    </source>
</reference>
<dbReference type="InterPro" id="IPR010065">
    <property type="entry name" value="AA_ABC_transptr_permease_3TM"/>
</dbReference>
<dbReference type="CDD" id="cd06261">
    <property type="entry name" value="TM_PBP2"/>
    <property type="match status" value="1"/>
</dbReference>
<comment type="subcellular location">
    <subcellularLocation>
        <location evidence="1">Cell inner membrane</location>
        <topology evidence="1">Multi-pass membrane protein</topology>
    </subcellularLocation>
    <subcellularLocation>
        <location evidence="9">Cell membrane</location>
        <topology evidence="9">Multi-pass membrane protein</topology>
    </subcellularLocation>
</comment>
<evidence type="ECO:0000313" key="11">
    <source>
        <dbReference type="EMBL" id="MCZ4091367.1"/>
    </source>
</evidence>
<dbReference type="Proteomes" id="UP001079430">
    <property type="component" value="Unassembled WGS sequence"/>
</dbReference>
<dbReference type="PANTHER" id="PTHR30614:SF37">
    <property type="entry name" value="AMINO-ACID ABC TRANSPORTER PERMEASE PROTEIN YHDX-RELATED"/>
    <property type="match status" value="1"/>
</dbReference>
<evidence type="ECO:0000256" key="4">
    <source>
        <dbReference type="ARBA" id="ARBA00022475"/>
    </source>
</evidence>
<feature type="domain" description="ABC transmembrane type-1" evidence="10">
    <location>
        <begin position="78"/>
        <end position="370"/>
    </location>
</feature>
<evidence type="ECO:0000259" key="10">
    <source>
        <dbReference type="PROSITE" id="PS50928"/>
    </source>
</evidence>
<feature type="transmembrane region" description="Helical" evidence="9">
    <location>
        <begin position="12"/>
        <end position="33"/>
    </location>
</feature>
<feature type="transmembrane region" description="Helical" evidence="9">
    <location>
        <begin position="352"/>
        <end position="373"/>
    </location>
</feature>
<name>A0ABT4KHG8_9HYPH</name>
<evidence type="ECO:0000256" key="8">
    <source>
        <dbReference type="ARBA" id="ARBA00023136"/>
    </source>
</evidence>
<evidence type="ECO:0000256" key="2">
    <source>
        <dbReference type="ARBA" id="ARBA00010072"/>
    </source>
</evidence>
<protein>
    <submittedName>
        <fullName evidence="11">ABC transporter permease subunit</fullName>
    </submittedName>
</protein>
<organism evidence="11 12">
    <name type="scientific">Sinorhizobium psoraleae</name>
    <dbReference type="NCBI Taxonomy" id="520838"/>
    <lineage>
        <taxon>Bacteria</taxon>
        <taxon>Pseudomonadati</taxon>
        <taxon>Pseudomonadota</taxon>
        <taxon>Alphaproteobacteria</taxon>
        <taxon>Hyphomicrobiales</taxon>
        <taxon>Rhizobiaceae</taxon>
        <taxon>Sinorhizobium/Ensifer group</taxon>
        <taxon>Sinorhizobium</taxon>
    </lineage>
</organism>
<keyword evidence="6" id="KW-0029">Amino-acid transport</keyword>
<dbReference type="PANTHER" id="PTHR30614">
    <property type="entry name" value="MEMBRANE COMPONENT OF AMINO ACID ABC TRANSPORTER"/>
    <property type="match status" value="1"/>
</dbReference>
<feature type="transmembrane region" description="Helical" evidence="9">
    <location>
        <begin position="84"/>
        <end position="102"/>
    </location>
</feature>
<keyword evidence="4" id="KW-1003">Cell membrane</keyword>